<feature type="transmembrane region" description="Helical" evidence="9">
    <location>
        <begin position="375"/>
        <end position="392"/>
    </location>
</feature>
<comment type="subcellular location">
    <subcellularLocation>
        <location evidence="1">Cell membrane</location>
        <topology evidence="1">Multi-pass membrane protein</topology>
    </subcellularLocation>
</comment>
<evidence type="ECO:0000256" key="6">
    <source>
        <dbReference type="ARBA" id="ARBA00022989"/>
    </source>
</evidence>
<dbReference type="PRINTS" id="PR01036">
    <property type="entry name" value="TCRTETB"/>
</dbReference>
<feature type="transmembrane region" description="Helical" evidence="9">
    <location>
        <begin position="347"/>
        <end position="368"/>
    </location>
</feature>
<feature type="transmembrane region" description="Helical" evidence="9">
    <location>
        <begin position="151"/>
        <end position="169"/>
    </location>
</feature>
<dbReference type="PROSITE" id="PS50850">
    <property type="entry name" value="MFS"/>
    <property type="match status" value="1"/>
</dbReference>
<organism evidence="11 12">
    <name type="scientific">Arthrobacter burdickii</name>
    <dbReference type="NCBI Taxonomy" id="3035920"/>
    <lineage>
        <taxon>Bacteria</taxon>
        <taxon>Bacillati</taxon>
        <taxon>Actinomycetota</taxon>
        <taxon>Actinomycetes</taxon>
        <taxon>Micrococcales</taxon>
        <taxon>Micrococcaceae</taxon>
        <taxon>Arthrobacter</taxon>
    </lineage>
</organism>
<feature type="domain" description="Major facilitator superfamily (MFS) profile" evidence="10">
    <location>
        <begin position="53"/>
        <end position="508"/>
    </location>
</feature>
<comment type="similarity">
    <text evidence="2">Belongs to the major facilitator superfamily. EmrB family.</text>
</comment>
<dbReference type="Proteomes" id="UP001174209">
    <property type="component" value="Unassembled WGS sequence"/>
</dbReference>
<evidence type="ECO:0000256" key="3">
    <source>
        <dbReference type="ARBA" id="ARBA00022448"/>
    </source>
</evidence>
<evidence type="ECO:0000256" key="9">
    <source>
        <dbReference type="SAM" id="Phobius"/>
    </source>
</evidence>
<dbReference type="Gene3D" id="1.20.1720.10">
    <property type="entry name" value="Multidrug resistance protein D"/>
    <property type="match status" value="1"/>
</dbReference>
<proteinExistence type="inferred from homology"/>
<feature type="transmembrane region" description="Helical" evidence="9">
    <location>
        <begin position="91"/>
        <end position="111"/>
    </location>
</feature>
<dbReference type="PANTHER" id="PTHR42718:SF9">
    <property type="entry name" value="MAJOR FACILITATOR SUPERFAMILY MULTIDRUG TRANSPORTER MFSC"/>
    <property type="match status" value="1"/>
</dbReference>
<feature type="transmembrane region" description="Helical" evidence="9">
    <location>
        <begin position="52"/>
        <end position="79"/>
    </location>
</feature>
<dbReference type="InterPro" id="IPR020846">
    <property type="entry name" value="MFS_dom"/>
</dbReference>
<keyword evidence="7 9" id="KW-0472">Membrane</keyword>
<feature type="transmembrane region" description="Helical" evidence="9">
    <location>
        <begin position="481"/>
        <end position="503"/>
    </location>
</feature>
<dbReference type="InterPro" id="IPR036259">
    <property type="entry name" value="MFS_trans_sf"/>
</dbReference>
<evidence type="ECO:0000256" key="2">
    <source>
        <dbReference type="ARBA" id="ARBA00008537"/>
    </source>
</evidence>
<keyword evidence="12" id="KW-1185">Reference proteome</keyword>
<keyword evidence="5 9" id="KW-0812">Transmembrane</keyword>
<evidence type="ECO:0000256" key="4">
    <source>
        <dbReference type="ARBA" id="ARBA00022475"/>
    </source>
</evidence>
<feature type="transmembrane region" description="Helical" evidence="9">
    <location>
        <begin position="123"/>
        <end position="145"/>
    </location>
</feature>
<feature type="transmembrane region" description="Helical" evidence="9">
    <location>
        <begin position="269"/>
        <end position="291"/>
    </location>
</feature>
<evidence type="ECO:0000313" key="12">
    <source>
        <dbReference type="Proteomes" id="UP001174209"/>
    </source>
</evidence>
<dbReference type="RefSeq" id="WP_301228119.1">
    <property type="nucleotide sequence ID" value="NZ_JAROCG010000001.1"/>
</dbReference>
<feature type="region of interest" description="Disordered" evidence="8">
    <location>
        <begin position="1"/>
        <end position="40"/>
    </location>
</feature>
<dbReference type="SUPFAM" id="SSF103473">
    <property type="entry name" value="MFS general substrate transporter"/>
    <property type="match status" value="1"/>
</dbReference>
<dbReference type="PANTHER" id="PTHR42718">
    <property type="entry name" value="MAJOR FACILITATOR SUPERFAMILY MULTIDRUG TRANSPORTER MFSC"/>
    <property type="match status" value="1"/>
</dbReference>
<keyword evidence="4" id="KW-1003">Cell membrane</keyword>
<gene>
    <name evidence="11" type="ORF">P5G52_13360</name>
</gene>
<keyword evidence="3" id="KW-0813">Transport</keyword>
<evidence type="ECO:0000256" key="5">
    <source>
        <dbReference type="ARBA" id="ARBA00022692"/>
    </source>
</evidence>
<reference evidence="11" key="1">
    <citation type="submission" date="2023-06" db="EMBL/GenBank/DDBJ databases">
        <title>MT1 and MT2 Draft Genomes of Novel Species.</title>
        <authorList>
            <person name="Venkateswaran K."/>
        </authorList>
    </citation>
    <scope>NUCLEOTIDE SEQUENCE</scope>
    <source>
        <strain evidence="11">IIF3SC-B10</strain>
    </source>
</reference>
<sequence length="517" mass="53130">MTSSPPSRVSDATPSRAGAAPSRPAVSPGTASSDTAPSGAVGQGALPARDKLVITILLISAFVVILNETIMGVAIPRLVEDLGITVGAGQWLSTAFMLTMAVVIPVTGYLLQRFTTRPVFMAAMGLFSLGTLIAALAPGFAVLVVGRVVQASGTAIMMPLLMTTVMTLVPPASRGKIMGNISIVISVAPALGPTISGAILSVLDWRWMFWLVLPISLAALVIGSAKMQNVTEPRRSSIDVPSVILSAVAFGGIIYGLSQLGEAAAGSAFPAWIPLVAGIVGLAAFISRQLVLQRRDAALLDLRVFTSGNFTISIVAIAVSMMALFGTIILIPIYVQSVLGLDPLASGLLLLPGGLAMGLLGPVVGRIYDRRGPRVLLVPGALLVSAVFWSMTQVTETTPAQLVLVAHVLLSIGLALMFTPLMTSALGSVRPHLYSHGSAVFGTAQQLAGAAGTALFISVMTLQSTALAADGAAQLPAMAGGIRAAFLYGAVIFLLAVVASFFVRTPQVTGDAPAPVH</sequence>
<dbReference type="EMBL" id="JAROCG010000001">
    <property type="protein sequence ID" value="MDN4611852.1"/>
    <property type="molecule type" value="Genomic_DNA"/>
</dbReference>
<evidence type="ECO:0000256" key="1">
    <source>
        <dbReference type="ARBA" id="ARBA00004651"/>
    </source>
</evidence>
<evidence type="ECO:0000313" key="11">
    <source>
        <dbReference type="EMBL" id="MDN4611852.1"/>
    </source>
</evidence>
<feature type="compositionally biased region" description="Low complexity" evidence="8">
    <location>
        <begin position="14"/>
        <end position="29"/>
    </location>
</feature>
<dbReference type="InterPro" id="IPR011701">
    <property type="entry name" value="MFS"/>
</dbReference>
<dbReference type="Pfam" id="PF07690">
    <property type="entry name" value="MFS_1"/>
    <property type="match status" value="1"/>
</dbReference>
<name>A0ABT8K5P7_9MICC</name>
<evidence type="ECO:0000256" key="8">
    <source>
        <dbReference type="SAM" id="MobiDB-lite"/>
    </source>
</evidence>
<dbReference type="InterPro" id="IPR004638">
    <property type="entry name" value="EmrB-like"/>
</dbReference>
<feature type="transmembrane region" description="Helical" evidence="9">
    <location>
        <begin position="404"/>
        <end position="426"/>
    </location>
</feature>
<feature type="transmembrane region" description="Helical" evidence="9">
    <location>
        <begin position="207"/>
        <end position="225"/>
    </location>
</feature>
<feature type="transmembrane region" description="Helical" evidence="9">
    <location>
        <begin position="237"/>
        <end position="257"/>
    </location>
</feature>
<dbReference type="CDD" id="cd17503">
    <property type="entry name" value="MFS_LmrB_MDR_like"/>
    <property type="match status" value="1"/>
</dbReference>
<evidence type="ECO:0000256" key="7">
    <source>
        <dbReference type="ARBA" id="ARBA00023136"/>
    </source>
</evidence>
<evidence type="ECO:0000259" key="10">
    <source>
        <dbReference type="PROSITE" id="PS50850"/>
    </source>
</evidence>
<feature type="transmembrane region" description="Helical" evidence="9">
    <location>
        <begin position="181"/>
        <end position="201"/>
    </location>
</feature>
<dbReference type="NCBIfam" id="TIGR00711">
    <property type="entry name" value="efflux_EmrB"/>
    <property type="match status" value="1"/>
</dbReference>
<accession>A0ABT8K5P7</accession>
<keyword evidence="6 9" id="KW-1133">Transmembrane helix</keyword>
<dbReference type="Gene3D" id="1.20.1250.20">
    <property type="entry name" value="MFS general substrate transporter like domains"/>
    <property type="match status" value="1"/>
</dbReference>
<protein>
    <submittedName>
        <fullName evidence="11">MDR family MFS transporter</fullName>
    </submittedName>
</protein>
<feature type="transmembrane region" description="Helical" evidence="9">
    <location>
        <begin position="447"/>
        <end position="469"/>
    </location>
</feature>
<comment type="caution">
    <text evidence="11">The sequence shown here is derived from an EMBL/GenBank/DDBJ whole genome shotgun (WGS) entry which is preliminary data.</text>
</comment>
<feature type="compositionally biased region" description="Polar residues" evidence="8">
    <location>
        <begin position="1"/>
        <end position="13"/>
    </location>
</feature>
<feature type="transmembrane region" description="Helical" evidence="9">
    <location>
        <begin position="312"/>
        <end position="335"/>
    </location>
</feature>